<dbReference type="AlphaFoldDB" id="A1VWB2"/>
<gene>
    <name evidence="2" type="ordered locus">Pnap_4876</name>
</gene>
<dbReference type="KEGG" id="pna:Pnap_4876"/>
<evidence type="ECO:0000313" key="2">
    <source>
        <dbReference type="EMBL" id="ABM39940.1"/>
    </source>
</evidence>
<dbReference type="Proteomes" id="UP000000644">
    <property type="component" value="Plasmid pPNAP03"/>
</dbReference>
<accession>A1VWB2</accession>
<organism evidence="2 3">
    <name type="scientific">Polaromonas naphthalenivorans (strain CJ2)</name>
    <dbReference type="NCBI Taxonomy" id="365044"/>
    <lineage>
        <taxon>Bacteria</taxon>
        <taxon>Pseudomonadati</taxon>
        <taxon>Pseudomonadota</taxon>
        <taxon>Betaproteobacteria</taxon>
        <taxon>Burkholderiales</taxon>
        <taxon>Comamonadaceae</taxon>
        <taxon>Polaromonas</taxon>
    </lineage>
</organism>
<keyword evidence="2" id="KW-0614">Plasmid</keyword>
<evidence type="ECO:0000313" key="3">
    <source>
        <dbReference type="Proteomes" id="UP000000644"/>
    </source>
</evidence>
<reference evidence="3" key="1">
    <citation type="journal article" date="2009" name="Environ. Microbiol.">
        <title>The genome of Polaromonas naphthalenivorans strain CJ2, isolated from coal tar-contaminated sediment, reveals physiological and metabolic versatility and evolution through extensive horizontal gene transfer.</title>
        <authorList>
            <person name="Yagi J.M."/>
            <person name="Sims D."/>
            <person name="Brettin T."/>
            <person name="Bruce D."/>
            <person name="Madsen E.L."/>
        </authorList>
    </citation>
    <scope>NUCLEOTIDE SEQUENCE [LARGE SCALE GENOMIC DNA]</scope>
    <source>
        <strain evidence="3">CJ2</strain>
        <plasmid evidence="3">Plasmid pPNAP03</plasmid>
    </source>
</reference>
<evidence type="ECO:0000256" key="1">
    <source>
        <dbReference type="SAM" id="MobiDB-lite"/>
    </source>
</evidence>
<name>A1VWB2_POLNA</name>
<keyword evidence="3" id="KW-1185">Reference proteome</keyword>
<geneLocation type="plasmid" evidence="2 3">
    <name>pPNAP03</name>
</geneLocation>
<dbReference type="EMBL" id="CP000532">
    <property type="protein sequence ID" value="ABM39940.1"/>
    <property type="molecule type" value="Genomic_DNA"/>
</dbReference>
<feature type="region of interest" description="Disordered" evidence="1">
    <location>
        <begin position="61"/>
        <end position="80"/>
    </location>
</feature>
<proteinExistence type="predicted"/>
<sequence>MVEHFQHCAAEEEFQMAKDWRLEDISELCDEEIRTLRTNAECRGGACVIALCNTVLASRGNSRSTRNRRPVATQNGHPEMNSNAVDLVADLFRGLPIAANMPNAVRRQQLQARPIETLGELWRLFVVCGFSSQENSSENGPLANFFRKDGPLLSLDRVIKDGSKLEWVLAQLVGFGLRFTPNKALLVTGNLPFFAQSGSSSTRLDSLSQSGGPLSLFGRLSLDGSLRDSDREIARSATFSAALQDVPFPQIGQKQLRNILVNGGLSRNVVPLDSRWMNFLRPAFKGGKIKVERSRYLVYEQLLRDALISVIEQRPDLENLAIVDAVVFSIKDQSSTDALRPTAWFGAAEVL</sequence>
<dbReference type="HOGENOM" id="CLU_789545_0_0_4"/>
<protein>
    <submittedName>
        <fullName evidence="2">Uncharacterized protein</fullName>
    </submittedName>
</protein>